<dbReference type="AlphaFoldDB" id="A0A7J7KNF7"/>
<proteinExistence type="predicted"/>
<evidence type="ECO:0000313" key="1">
    <source>
        <dbReference type="EMBL" id="KAF6039692.1"/>
    </source>
</evidence>
<organism evidence="1 2">
    <name type="scientific">Bugula neritina</name>
    <name type="common">Brown bryozoan</name>
    <name type="synonym">Sertularia neritina</name>
    <dbReference type="NCBI Taxonomy" id="10212"/>
    <lineage>
        <taxon>Eukaryota</taxon>
        <taxon>Metazoa</taxon>
        <taxon>Spiralia</taxon>
        <taxon>Lophotrochozoa</taxon>
        <taxon>Bryozoa</taxon>
        <taxon>Gymnolaemata</taxon>
        <taxon>Cheilostomatida</taxon>
        <taxon>Flustrina</taxon>
        <taxon>Buguloidea</taxon>
        <taxon>Bugulidae</taxon>
        <taxon>Bugula</taxon>
    </lineage>
</organism>
<dbReference type="Proteomes" id="UP000593567">
    <property type="component" value="Unassembled WGS sequence"/>
</dbReference>
<protein>
    <submittedName>
        <fullName evidence="1">Uncharacterized protein</fullName>
    </submittedName>
</protein>
<evidence type="ECO:0000313" key="2">
    <source>
        <dbReference type="Proteomes" id="UP000593567"/>
    </source>
</evidence>
<comment type="caution">
    <text evidence="1">The sequence shown here is derived from an EMBL/GenBank/DDBJ whole genome shotgun (WGS) entry which is preliminary data.</text>
</comment>
<name>A0A7J7KNF7_BUGNE</name>
<sequence length="101" mass="11415">MSHIMKAVYLYNGDLQVNLINSSTDIRYAQFYLNINSTQTPQWIDYLSDQLLNSYKACGYNTGDLVKCEIRAGTKVGYGPEATGYVRVTLGNPHYFAFQSN</sequence>
<dbReference type="EMBL" id="VXIV02000221">
    <property type="protein sequence ID" value="KAF6039692.1"/>
    <property type="molecule type" value="Genomic_DNA"/>
</dbReference>
<reference evidence="1" key="1">
    <citation type="submission" date="2020-06" db="EMBL/GenBank/DDBJ databases">
        <title>Draft genome of Bugula neritina, a colonial animal packing powerful symbionts and potential medicines.</title>
        <authorList>
            <person name="Rayko M."/>
        </authorList>
    </citation>
    <scope>NUCLEOTIDE SEQUENCE [LARGE SCALE GENOMIC DNA]</scope>
    <source>
        <strain evidence="1">Kwan_BN1</strain>
    </source>
</reference>
<keyword evidence="2" id="KW-1185">Reference proteome</keyword>
<gene>
    <name evidence="1" type="ORF">EB796_002002</name>
</gene>
<accession>A0A7J7KNF7</accession>